<proteinExistence type="predicted"/>
<organism evidence="2 3">
    <name type="scientific">Ficus carica</name>
    <name type="common">Common fig</name>
    <dbReference type="NCBI Taxonomy" id="3494"/>
    <lineage>
        <taxon>Eukaryota</taxon>
        <taxon>Viridiplantae</taxon>
        <taxon>Streptophyta</taxon>
        <taxon>Embryophyta</taxon>
        <taxon>Tracheophyta</taxon>
        <taxon>Spermatophyta</taxon>
        <taxon>Magnoliopsida</taxon>
        <taxon>eudicotyledons</taxon>
        <taxon>Gunneridae</taxon>
        <taxon>Pentapetalae</taxon>
        <taxon>rosids</taxon>
        <taxon>fabids</taxon>
        <taxon>Rosales</taxon>
        <taxon>Moraceae</taxon>
        <taxon>Ficeae</taxon>
        <taxon>Ficus</taxon>
    </lineage>
</organism>
<comment type="caution">
    <text evidence="2">The sequence shown here is derived from an EMBL/GenBank/DDBJ whole genome shotgun (WGS) entry which is preliminary data.</text>
</comment>
<reference evidence="2" key="1">
    <citation type="submission" date="2023-07" db="EMBL/GenBank/DDBJ databases">
        <title>draft genome sequence of fig (Ficus carica).</title>
        <authorList>
            <person name="Takahashi T."/>
            <person name="Nishimura K."/>
        </authorList>
    </citation>
    <scope>NUCLEOTIDE SEQUENCE</scope>
</reference>
<accession>A0AA88DK12</accession>
<feature type="compositionally biased region" description="Basic and acidic residues" evidence="1">
    <location>
        <begin position="64"/>
        <end position="73"/>
    </location>
</feature>
<feature type="compositionally biased region" description="Gly residues" evidence="1">
    <location>
        <begin position="87"/>
        <end position="98"/>
    </location>
</feature>
<dbReference type="AlphaFoldDB" id="A0AA88DK12"/>
<evidence type="ECO:0000313" key="2">
    <source>
        <dbReference type="EMBL" id="GMN53499.1"/>
    </source>
</evidence>
<name>A0AA88DK12_FICCA</name>
<evidence type="ECO:0000313" key="3">
    <source>
        <dbReference type="Proteomes" id="UP001187192"/>
    </source>
</evidence>
<feature type="region of interest" description="Disordered" evidence="1">
    <location>
        <begin position="64"/>
        <end position="98"/>
    </location>
</feature>
<sequence length="98" mass="9973">MLCMHDNYYAHYLIGGAPHRRLDIDGAGACRCRGHSKVGCKLSPGIVGLADGWSVAWGREAQKGRASSLREGRGGMGCGRSDLADEGLGGGGGGAEGG</sequence>
<keyword evidence="3" id="KW-1185">Reference proteome</keyword>
<gene>
    <name evidence="2" type="ORF">TIFTF001_022636</name>
</gene>
<dbReference type="EMBL" id="BTGU01000046">
    <property type="protein sequence ID" value="GMN53499.1"/>
    <property type="molecule type" value="Genomic_DNA"/>
</dbReference>
<protein>
    <submittedName>
        <fullName evidence="2">Uncharacterized protein</fullName>
    </submittedName>
</protein>
<evidence type="ECO:0000256" key="1">
    <source>
        <dbReference type="SAM" id="MobiDB-lite"/>
    </source>
</evidence>
<dbReference type="Proteomes" id="UP001187192">
    <property type="component" value="Unassembled WGS sequence"/>
</dbReference>